<name>A0A1D1VK89_RAMVA</name>
<reference evidence="1 2" key="1">
    <citation type="journal article" date="2016" name="Nat. Commun.">
        <title>Extremotolerant tardigrade genome and improved radiotolerance of human cultured cells by tardigrade-unique protein.</title>
        <authorList>
            <person name="Hashimoto T."/>
            <person name="Horikawa D.D."/>
            <person name="Saito Y."/>
            <person name="Kuwahara H."/>
            <person name="Kozuka-Hata H."/>
            <person name="Shin-I T."/>
            <person name="Minakuchi Y."/>
            <person name="Ohishi K."/>
            <person name="Motoyama A."/>
            <person name="Aizu T."/>
            <person name="Enomoto A."/>
            <person name="Kondo K."/>
            <person name="Tanaka S."/>
            <person name="Hara Y."/>
            <person name="Koshikawa S."/>
            <person name="Sagara H."/>
            <person name="Miura T."/>
            <person name="Yokobori S."/>
            <person name="Miyagawa K."/>
            <person name="Suzuki Y."/>
            <person name="Kubo T."/>
            <person name="Oyama M."/>
            <person name="Kohara Y."/>
            <person name="Fujiyama A."/>
            <person name="Arakawa K."/>
            <person name="Katayama T."/>
            <person name="Toyoda A."/>
            <person name="Kunieda T."/>
        </authorList>
    </citation>
    <scope>NUCLEOTIDE SEQUENCE [LARGE SCALE GENOMIC DNA]</scope>
    <source>
        <strain evidence="1 2">YOKOZUNA-1</strain>
    </source>
</reference>
<keyword evidence="2" id="KW-1185">Reference proteome</keyword>
<accession>A0A1D1VK89</accession>
<organism evidence="1 2">
    <name type="scientific">Ramazzottius varieornatus</name>
    <name type="common">Water bear</name>
    <name type="synonym">Tardigrade</name>
    <dbReference type="NCBI Taxonomy" id="947166"/>
    <lineage>
        <taxon>Eukaryota</taxon>
        <taxon>Metazoa</taxon>
        <taxon>Ecdysozoa</taxon>
        <taxon>Tardigrada</taxon>
        <taxon>Eutardigrada</taxon>
        <taxon>Parachela</taxon>
        <taxon>Hypsibioidea</taxon>
        <taxon>Ramazzottiidae</taxon>
        <taxon>Ramazzottius</taxon>
    </lineage>
</organism>
<dbReference type="Proteomes" id="UP000186922">
    <property type="component" value="Unassembled WGS sequence"/>
</dbReference>
<dbReference type="EMBL" id="BDGG01000007">
    <property type="protein sequence ID" value="GAV02045.1"/>
    <property type="molecule type" value="Genomic_DNA"/>
</dbReference>
<comment type="caution">
    <text evidence="1">The sequence shown here is derived from an EMBL/GenBank/DDBJ whole genome shotgun (WGS) entry which is preliminary data.</text>
</comment>
<dbReference type="OrthoDB" id="10058284at2759"/>
<gene>
    <name evidence="1" type="primary">RvY_12658-1</name>
    <name evidence="1" type="synonym">RvY_12658.1</name>
    <name evidence="1" type="ORF">RvY_12658</name>
</gene>
<evidence type="ECO:0000313" key="2">
    <source>
        <dbReference type="Proteomes" id="UP000186922"/>
    </source>
</evidence>
<evidence type="ECO:0000313" key="1">
    <source>
        <dbReference type="EMBL" id="GAV02045.1"/>
    </source>
</evidence>
<protein>
    <submittedName>
        <fullName evidence="1">Uncharacterized protein</fullName>
    </submittedName>
</protein>
<proteinExistence type="predicted"/>
<dbReference type="AlphaFoldDB" id="A0A1D1VK89"/>
<sequence>MTMVSAWRKLSTPHNGIMELIRQIHFIAATNSFNLRITYIAGVDNSIADAVSRCNWEQFRALHPTALEEPMKVDCDLEFLKRALQTDHETLT</sequence>